<reference evidence="9" key="1">
    <citation type="submission" date="2019-07" db="EMBL/GenBank/DDBJ databases">
        <title>De Novo Assembly of kiwifruit Actinidia rufa.</title>
        <authorList>
            <person name="Sugita-Konishi S."/>
            <person name="Sato K."/>
            <person name="Mori E."/>
            <person name="Abe Y."/>
            <person name="Kisaki G."/>
            <person name="Hamano K."/>
            <person name="Suezawa K."/>
            <person name="Otani M."/>
            <person name="Fukuda T."/>
            <person name="Manabe T."/>
            <person name="Gomi K."/>
            <person name="Tabuchi M."/>
            <person name="Akimitsu K."/>
            <person name="Kataoka I."/>
        </authorList>
    </citation>
    <scope>NUCLEOTIDE SEQUENCE [LARGE SCALE GENOMIC DNA]</scope>
    <source>
        <strain evidence="9">cv. Fuchu</strain>
    </source>
</reference>
<dbReference type="PANTHER" id="PTHR10994">
    <property type="entry name" value="RETICULON"/>
    <property type="match status" value="1"/>
</dbReference>
<evidence type="ECO:0000256" key="6">
    <source>
        <dbReference type="RuleBase" id="RU363132"/>
    </source>
</evidence>
<feature type="domain" description="Reticulon" evidence="7">
    <location>
        <begin position="25"/>
        <end position="183"/>
    </location>
</feature>
<keyword evidence="3 6" id="KW-0256">Endoplasmic reticulum</keyword>
<dbReference type="Proteomes" id="UP000585474">
    <property type="component" value="Unassembled WGS sequence"/>
</dbReference>
<dbReference type="EMBL" id="BJWL01000148">
    <property type="protein sequence ID" value="GFS31618.1"/>
    <property type="molecule type" value="Genomic_DNA"/>
</dbReference>
<evidence type="ECO:0000313" key="9">
    <source>
        <dbReference type="Proteomes" id="UP000585474"/>
    </source>
</evidence>
<dbReference type="InterPro" id="IPR045064">
    <property type="entry name" value="Reticulon-like"/>
</dbReference>
<evidence type="ECO:0000256" key="4">
    <source>
        <dbReference type="ARBA" id="ARBA00022989"/>
    </source>
</evidence>
<dbReference type="PROSITE" id="PS50845">
    <property type="entry name" value="RETICULON"/>
    <property type="match status" value="1"/>
</dbReference>
<dbReference type="OrthoDB" id="567788at2759"/>
<evidence type="ECO:0000256" key="1">
    <source>
        <dbReference type="ARBA" id="ARBA00004477"/>
    </source>
</evidence>
<keyword evidence="4 6" id="KW-1133">Transmembrane helix</keyword>
<sequence length="183" mass="20779">MQTYICCSCRCIAVEEMVRREYSDVAGYNLLSFVANVLWLLVVILFCWDKSSSLLNRPLPLLPALEIPEESVLRAADAARVWINHALVVARDIAVGQNLKLFLQVALGLLVICYIGGFFYFLTLVYMGILLSLSVPLLYEKYQDQVDEKLIVACKIIQTQYRKIDDNVLSTITIPLNKDKKTQ</sequence>
<evidence type="ECO:0000313" key="8">
    <source>
        <dbReference type="EMBL" id="GFS31618.1"/>
    </source>
</evidence>
<protein>
    <recommendedName>
        <fullName evidence="6">Reticulon-like protein</fullName>
    </recommendedName>
</protein>
<dbReference type="GO" id="GO:0005789">
    <property type="term" value="C:endoplasmic reticulum membrane"/>
    <property type="evidence" value="ECO:0007669"/>
    <property type="project" value="UniProtKB-SubCell"/>
</dbReference>
<comment type="subcellular location">
    <subcellularLocation>
        <location evidence="1 6">Endoplasmic reticulum membrane</location>
        <topology evidence="1 6">Multi-pass membrane protein</topology>
    </subcellularLocation>
</comment>
<keyword evidence="5 6" id="KW-0472">Membrane</keyword>
<dbReference type="GO" id="GO:0009617">
    <property type="term" value="P:response to bacterium"/>
    <property type="evidence" value="ECO:0007669"/>
    <property type="project" value="InterPro"/>
</dbReference>
<evidence type="ECO:0000259" key="7">
    <source>
        <dbReference type="PROSITE" id="PS50845"/>
    </source>
</evidence>
<dbReference type="Pfam" id="PF02453">
    <property type="entry name" value="Reticulon"/>
    <property type="match status" value="1"/>
</dbReference>
<dbReference type="PANTHER" id="PTHR10994:SF154">
    <property type="entry name" value="RETICULON-LIKE PROTEIN B11"/>
    <property type="match status" value="1"/>
</dbReference>
<evidence type="ECO:0000256" key="5">
    <source>
        <dbReference type="ARBA" id="ARBA00023136"/>
    </source>
</evidence>
<feature type="transmembrane region" description="Helical" evidence="6">
    <location>
        <begin position="26"/>
        <end position="48"/>
    </location>
</feature>
<feature type="transmembrane region" description="Helical" evidence="6">
    <location>
        <begin position="101"/>
        <end position="129"/>
    </location>
</feature>
<dbReference type="InterPro" id="IPR003388">
    <property type="entry name" value="Reticulon"/>
</dbReference>
<name>A0A7J0DD96_9ERIC</name>
<comment type="caution">
    <text evidence="8">The sequence shown here is derived from an EMBL/GenBank/DDBJ whole genome shotgun (WGS) entry which is preliminary data.</text>
</comment>
<organism evidence="8 9">
    <name type="scientific">Actinidia rufa</name>
    <dbReference type="NCBI Taxonomy" id="165716"/>
    <lineage>
        <taxon>Eukaryota</taxon>
        <taxon>Viridiplantae</taxon>
        <taxon>Streptophyta</taxon>
        <taxon>Embryophyta</taxon>
        <taxon>Tracheophyta</taxon>
        <taxon>Spermatophyta</taxon>
        <taxon>Magnoliopsida</taxon>
        <taxon>eudicotyledons</taxon>
        <taxon>Gunneridae</taxon>
        <taxon>Pentapetalae</taxon>
        <taxon>asterids</taxon>
        <taxon>Ericales</taxon>
        <taxon>Actinidiaceae</taxon>
        <taxon>Actinidia</taxon>
    </lineage>
</organism>
<evidence type="ECO:0000256" key="3">
    <source>
        <dbReference type="ARBA" id="ARBA00022824"/>
    </source>
</evidence>
<keyword evidence="9" id="KW-1185">Reference proteome</keyword>
<dbReference type="AlphaFoldDB" id="A0A7J0DD96"/>
<gene>
    <name evidence="8" type="ORF">Acr_00g0018350</name>
</gene>
<evidence type="ECO:0000256" key="2">
    <source>
        <dbReference type="ARBA" id="ARBA00022692"/>
    </source>
</evidence>
<accession>A0A7J0DD96</accession>
<proteinExistence type="predicted"/>
<keyword evidence="2 6" id="KW-0812">Transmembrane</keyword>